<organism evidence="1 2">
    <name type="scientific">Scleroderma citrinum Foug A</name>
    <dbReference type="NCBI Taxonomy" id="1036808"/>
    <lineage>
        <taxon>Eukaryota</taxon>
        <taxon>Fungi</taxon>
        <taxon>Dikarya</taxon>
        <taxon>Basidiomycota</taxon>
        <taxon>Agaricomycotina</taxon>
        <taxon>Agaricomycetes</taxon>
        <taxon>Agaricomycetidae</taxon>
        <taxon>Boletales</taxon>
        <taxon>Sclerodermatineae</taxon>
        <taxon>Sclerodermataceae</taxon>
        <taxon>Scleroderma</taxon>
    </lineage>
</organism>
<name>A0A0C3A454_9AGAM</name>
<evidence type="ECO:0000313" key="1">
    <source>
        <dbReference type="EMBL" id="KIM59467.1"/>
    </source>
</evidence>
<evidence type="ECO:0000313" key="2">
    <source>
        <dbReference type="Proteomes" id="UP000053989"/>
    </source>
</evidence>
<dbReference type="AlphaFoldDB" id="A0A0C3A454"/>
<reference evidence="1 2" key="1">
    <citation type="submission" date="2014-04" db="EMBL/GenBank/DDBJ databases">
        <authorList>
            <consortium name="DOE Joint Genome Institute"/>
            <person name="Kuo A."/>
            <person name="Kohler A."/>
            <person name="Nagy L.G."/>
            <person name="Floudas D."/>
            <person name="Copeland A."/>
            <person name="Barry K.W."/>
            <person name="Cichocki N."/>
            <person name="Veneault-Fourrey C."/>
            <person name="LaButti K."/>
            <person name="Lindquist E.A."/>
            <person name="Lipzen A."/>
            <person name="Lundell T."/>
            <person name="Morin E."/>
            <person name="Murat C."/>
            <person name="Sun H."/>
            <person name="Tunlid A."/>
            <person name="Henrissat B."/>
            <person name="Grigoriev I.V."/>
            <person name="Hibbett D.S."/>
            <person name="Martin F."/>
            <person name="Nordberg H.P."/>
            <person name="Cantor M.N."/>
            <person name="Hua S.X."/>
        </authorList>
    </citation>
    <scope>NUCLEOTIDE SEQUENCE [LARGE SCALE GENOMIC DNA]</scope>
    <source>
        <strain evidence="1 2">Foug A</strain>
    </source>
</reference>
<sequence length="170" mass="19792">MFCDYAATSNDPWELAEGVKFAQGLWSNYFPNIKHTVKLKNNPIFFLVSPSYFHYCCLTFQSFNSKFIHGAMALQAIEVYFDQHPCFNDPEQRAAYVKWAVHKLTQKLDKFSRKFLVPPSEYPYMWANFDDDDPDHVVCISLFRQRLLSFSRSAKGSSSIHVFSILLHSI</sequence>
<gene>
    <name evidence="1" type="ORF">SCLCIDRAFT_126054</name>
</gene>
<protein>
    <submittedName>
        <fullName evidence="1">Uncharacterized protein</fullName>
    </submittedName>
</protein>
<dbReference type="EMBL" id="KN822073">
    <property type="protein sequence ID" value="KIM59467.1"/>
    <property type="molecule type" value="Genomic_DNA"/>
</dbReference>
<accession>A0A0C3A454</accession>
<keyword evidence="2" id="KW-1185">Reference proteome</keyword>
<dbReference type="Proteomes" id="UP000053989">
    <property type="component" value="Unassembled WGS sequence"/>
</dbReference>
<dbReference type="HOGENOM" id="CLU_133979_0_0_1"/>
<reference evidence="2" key="2">
    <citation type="submission" date="2015-01" db="EMBL/GenBank/DDBJ databases">
        <title>Evolutionary Origins and Diversification of the Mycorrhizal Mutualists.</title>
        <authorList>
            <consortium name="DOE Joint Genome Institute"/>
            <consortium name="Mycorrhizal Genomics Consortium"/>
            <person name="Kohler A."/>
            <person name="Kuo A."/>
            <person name="Nagy L.G."/>
            <person name="Floudas D."/>
            <person name="Copeland A."/>
            <person name="Barry K.W."/>
            <person name="Cichocki N."/>
            <person name="Veneault-Fourrey C."/>
            <person name="LaButti K."/>
            <person name="Lindquist E.A."/>
            <person name="Lipzen A."/>
            <person name="Lundell T."/>
            <person name="Morin E."/>
            <person name="Murat C."/>
            <person name="Riley R."/>
            <person name="Ohm R."/>
            <person name="Sun H."/>
            <person name="Tunlid A."/>
            <person name="Henrissat B."/>
            <person name="Grigoriev I.V."/>
            <person name="Hibbett D.S."/>
            <person name="Martin F."/>
        </authorList>
    </citation>
    <scope>NUCLEOTIDE SEQUENCE [LARGE SCALE GENOMIC DNA]</scope>
    <source>
        <strain evidence="2">Foug A</strain>
    </source>
</reference>
<proteinExistence type="predicted"/>
<dbReference type="InParanoid" id="A0A0C3A454"/>